<dbReference type="NCBIfam" id="NF005390">
    <property type="entry name" value="PRK06935.1"/>
    <property type="match status" value="1"/>
</dbReference>
<sequence>MATVEYLYEHFGLEGKVAMITGGNSGIGWAIAKNLAKAGADLFLFTHSTRNKEEITNEIEALGRKVKFAHGDLDKEDDAMGAVEKCIEAYGRIDILVNNAGTIHRAPLLEGDNEGWKKVIDLNLSSIYYLSKVAAKYMVEQGSGKIINIASMLSFQGGKFVPSYTASKHGVAGLTKAFANELAEKNVQINAIAPGYIETANTAPIRADEKRNAEILGRIPAARWGKPEDLAAAAVFLSSKASDYMNGHVLCVDGGWLVR</sequence>
<keyword evidence="4" id="KW-1185">Reference proteome</keyword>
<dbReference type="InterPro" id="IPR002347">
    <property type="entry name" value="SDR_fam"/>
</dbReference>
<dbReference type="EMBL" id="FMUS01000006">
    <property type="protein sequence ID" value="SCY33023.1"/>
    <property type="molecule type" value="Genomic_DNA"/>
</dbReference>
<dbReference type="InterPro" id="IPR036291">
    <property type="entry name" value="NAD(P)-bd_dom_sf"/>
</dbReference>
<dbReference type="RefSeq" id="WP_091541344.1">
    <property type="nucleotide sequence ID" value="NZ_FMUS01000006.1"/>
</dbReference>
<dbReference type="FunFam" id="3.40.50.720:FF:000084">
    <property type="entry name" value="Short-chain dehydrogenase reductase"/>
    <property type="match status" value="1"/>
</dbReference>
<dbReference type="PRINTS" id="PR00080">
    <property type="entry name" value="SDRFAMILY"/>
</dbReference>
<evidence type="ECO:0000256" key="2">
    <source>
        <dbReference type="ARBA" id="ARBA00023002"/>
    </source>
</evidence>
<keyword evidence="2" id="KW-0560">Oxidoreductase</keyword>
<dbReference type="GO" id="GO:0008206">
    <property type="term" value="P:bile acid metabolic process"/>
    <property type="evidence" value="ECO:0007669"/>
    <property type="project" value="UniProtKB-ARBA"/>
</dbReference>
<dbReference type="Pfam" id="PF13561">
    <property type="entry name" value="adh_short_C2"/>
    <property type="match status" value="1"/>
</dbReference>
<dbReference type="PANTHER" id="PTHR42760:SF5">
    <property type="entry name" value="2-DEHYDRO-3-DEOXY-D-GLUCONATE 5-DEHYDROGENASE"/>
    <property type="match status" value="1"/>
</dbReference>
<organism evidence="3 4">
    <name type="scientific">Alkaliphilus peptidifermentans DSM 18978</name>
    <dbReference type="NCBI Taxonomy" id="1120976"/>
    <lineage>
        <taxon>Bacteria</taxon>
        <taxon>Bacillati</taxon>
        <taxon>Bacillota</taxon>
        <taxon>Clostridia</taxon>
        <taxon>Peptostreptococcales</taxon>
        <taxon>Natronincolaceae</taxon>
        <taxon>Alkaliphilus</taxon>
    </lineage>
</organism>
<dbReference type="PROSITE" id="PS00061">
    <property type="entry name" value="ADH_SHORT"/>
    <property type="match status" value="1"/>
</dbReference>
<evidence type="ECO:0000256" key="1">
    <source>
        <dbReference type="ARBA" id="ARBA00006484"/>
    </source>
</evidence>
<evidence type="ECO:0000313" key="4">
    <source>
        <dbReference type="Proteomes" id="UP000198636"/>
    </source>
</evidence>
<reference evidence="3 4" key="1">
    <citation type="submission" date="2016-10" db="EMBL/GenBank/DDBJ databases">
        <authorList>
            <person name="de Groot N.N."/>
        </authorList>
    </citation>
    <scope>NUCLEOTIDE SEQUENCE [LARGE SCALE GENOMIC DNA]</scope>
    <source>
        <strain evidence="3 4">DSM 18978</strain>
    </source>
</reference>
<dbReference type="InterPro" id="IPR020904">
    <property type="entry name" value="Sc_DH/Rdtase_CS"/>
</dbReference>
<dbReference type="PRINTS" id="PR00081">
    <property type="entry name" value="GDHRDH"/>
</dbReference>
<dbReference type="STRING" id="1120976.SAMN03080606_01305"/>
<dbReference type="OrthoDB" id="9803333at2"/>
<dbReference type="SUPFAM" id="SSF51735">
    <property type="entry name" value="NAD(P)-binding Rossmann-fold domains"/>
    <property type="match status" value="1"/>
</dbReference>
<proteinExistence type="inferred from homology"/>
<dbReference type="PANTHER" id="PTHR42760">
    <property type="entry name" value="SHORT-CHAIN DEHYDROGENASES/REDUCTASES FAMILY MEMBER"/>
    <property type="match status" value="1"/>
</dbReference>
<dbReference type="Proteomes" id="UP000198636">
    <property type="component" value="Unassembled WGS sequence"/>
</dbReference>
<dbReference type="NCBIfam" id="NF005559">
    <property type="entry name" value="PRK07231.1"/>
    <property type="match status" value="1"/>
</dbReference>
<evidence type="ECO:0000313" key="3">
    <source>
        <dbReference type="EMBL" id="SCY33023.1"/>
    </source>
</evidence>
<comment type="similarity">
    <text evidence="1">Belongs to the short-chain dehydrogenases/reductases (SDR) family.</text>
</comment>
<dbReference type="GO" id="GO:0016616">
    <property type="term" value="F:oxidoreductase activity, acting on the CH-OH group of donors, NAD or NADP as acceptor"/>
    <property type="evidence" value="ECO:0007669"/>
    <property type="project" value="TreeGrafter"/>
</dbReference>
<dbReference type="AlphaFoldDB" id="A0A1G5F1D5"/>
<name>A0A1G5F1D5_9FIRM</name>
<accession>A0A1G5F1D5</accession>
<dbReference type="Gene3D" id="3.40.50.720">
    <property type="entry name" value="NAD(P)-binding Rossmann-like Domain"/>
    <property type="match status" value="1"/>
</dbReference>
<protein>
    <submittedName>
        <fullName evidence="3">2-deoxy-D-gluconate 3-dehydrogenase</fullName>
    </submittedName>
</protein>
<gene>
    <name evidence="3" type="ORF">SAMN03080606_01305</name>
</gene>